<dbReference type="InterPro" id="IPR050336">
    <property type="entry name" value="Chromosome_partition/occlusion"/>
</dbReference>
<dbReference type="AlphaFoldDB" id="B4F349"/>
<evidence type="ECO:0000259" key="2">
    <source>
        <dbReference type="SMART" id="SM00470"/>
    </source>
</evidence>
<name>B4F349_RHOHA</name>
<dbReference type="GO" id="GO:0005694">
    <property type="term" value="C:chromosome"/>
    <property type="evidence" value="ECO:0007669"/>
    <property type="project" value="TreeGrafter"/>
</dbReference>
<keyword evidence="3" id="KW-0614">Plasmid</keyword>
<protein>
    <submittedName>
        <fullName evidence="3">Plasmid partitioning protein ParB</fullName>
    </submittedName>
</protein>
<dbReference type="Pfam" id="PF02195">
    <property type="entry name" value="ParB_N"/>
    <property type="match status" value="1"/>
</dbReference>
<evidence type="ECO:0000256" key="1">
    <source>
        <dbReference type="SAM" id="Coils"/>
    </source>
</evidence>
<dbReference type="Gene3D" id="1.10.10.2830">
    <property type="match status" value="1"/>
</dbReference>
<feature type="domain" description="ParB-like N-terminal" evidence="2">
    <location>
        <begin position="10"/>
        <end position="101"/>
    </location>
</feature>
<accession>B4F349</accession>
<dbReference type="PANTHER" id="PTHR33375">
    <property type="entry name" value="CHROMOSOME-PARTITIONING PROTEIN PARB-RELATED"/>
    <property type="match status" value="1"/>
</dbReference>
<sequence length="516" mass="56582">MTATTTPELLTVDPATLEIGDNVRDEVDLDATPEFVESIAEHGVLHPILAERRNDGTILVTDGQRRLLAARVANRTSVPVIIRPQGNGTDNARKAARIGQQIVSNDQREALTDGQRAAGIAAMLDLVLSQTAVAKAASVSRDRVKTLATVGASKAARASVDEHQFTIEQAATIAEFEEAGDTEGINRLLSSGSHYQFDYMAERLRCDRAERIAHAEAAAPYEAKGFTILDGYNYHPVTFEHVLTETGEPITLETVEADASRWGVRLSWTEAWFDRQSGAEVAEDEIDWDTHENPDLEAEDGLIHMNNIETRRVWDREFHLLDPGNLEGSGLQLSDVAKVMVARRTGRAAAVPATAEEAAAQIEAEREERRRVRELNKRAEAANTVRRTFLRTLLGRTKLPANASVWIAVTLASDPHLLAEYHASDCFGELLGIKDYRLSNNAVRDLAVAASDARAQVITFALVIAAMEARMVKDAWRTRPRGATAYLELLAANGYELSDVEKAIAAHIKPETISLD</sequence>
<proteinExistence type="predicted"/>
<dbReference type="RefSeq" id="WP_012532600.1">
    <property type="nucleotide sequence ID" value="NC_011150.1"/>
</dbReference>
<keyword evidence="1" id="KW-0175">Coiled coil</keyword>
<dbReference type="Gene3D" id="3.90.1530.30">
    <property type="match status" value="1"/>
</dbReference>
<dbReference type="InterPro" id="IPR003115">
    <property type="entry name" value="ParB_N"/>
</dbReference>
<reference evidence="3" key="1">
    <citation type="journal article" date="2008" name="J. Bacteriol.">
        <title>Evolution of the Rhodococcus equi vap pathogenicity island seen through comparison of host-associated vapA and vapB virulence plasmids.</title>
        <authorList>
            <person name="Letek M."/>
            <person name="Ocampo-Sosa A.A."/>
            <person name="Sanders M."/>
            <person name="Fogarty U."/>
            <person name="Buckley T."/>
            <person name="Leadon D.P."/>
            <person name="Gonzalez P."/>
            <person name="Scortti M."/>
            <person name="Meijer W.G."/>
            <person name="Parkhill J."/>
            <person name="Bentley S."/>
            <person name="Vazquez-Boland J.A."/>
        </authorList>
    </citation>
    <scope>NUCLEOTIDE SEQUENCE [LARGE SCALE GENOMIC DNA]</scope>
    <source>
        <strain evidence="3">PAM1593</strain>
        <plasmid evidence="3">pVAPB1593</plasmid>
    </source>
</reference>
<dbReference type="SUPFAM" id="SSF110849">
    <property type="entry name" value="ParB/Sulfiredoxin"/>
    <property type="match status" value="1"/>
</dbReference>
<geneLocation type="plasmid" evidence="3">
    <name>pVAPB1593</name>
</geneLocation>
<dbReference type="PANTHER" id="PTHR33375:SF1">
    <property type="entry name" value="CHROMOSOME-PARTITIONING PROTEIN PARB-RELATED"/>
    <property type="match status" value="1"/>
</dbReference>
<dbReference type="SUPFAM" id="SSF109709">
    <property type="entry name" value="KorB DNA-binding domain-like"/>
    <property type="match status" value="1"/>
</dbReference>
<dbReference type="GO" id="GO:0007059">
    <property type="term" value="P:chromosome segregation"/>
    <property type="evidence" value="ECO:0007669"/>
    <property type="project" value="TreeGrafter"/>
</dbReference>
<feature type="coiled-coil region" evidence="1">
    <location>
        <begin position="355"/>
        <end position="385"/>
    </location>
</feature>
<organism evidence="3">
    <name type="scientific">Rhodococcus hoagii</name>
    <name type="common">Corynebacterium equii</name>
    <dbReference type="NCBI Taxonomy" id="43767"/>
    <lineage>
        <taxon>Bacteria</taxon>
        <taxon>Bacillati</taxon>
        <taxon>Actinomycetota</taxon>
        <taxon>Actinomycetes</taxon>
        <taxon>Mycobacteriales</taxon>
        <taxon>Nocardiaceae</taxon>
        <taxon>Prescottella</taxon>
    </lineage>
</organism>
<dbReference type="SMART" id="SM00470">
    <property type="entry name" value="ParB"/>
    <property type="match status" value="1"/>
</dbReference>
<dbReference type="EMBL" id="AM947676">
    <property type="protein sequence ID" value="CAQ30321.1"/>
    <property type="molecule type" value="Genomic_DNA"/>
</dbReference>
<evidence type="ECO:0000313" key="3">
    <source>
        <dbReference type="EMBL" id="CAQ30321.1"/>
    </source>
</evidence>
<dbReference type="CDD" id="cd16387">
    <property type="entry name" value="ParB_N_Srx"/>
    <property type="match status" value="1"/>
</dbReference>
<dbReference type="InterPro" id="IPR036086">
    <property type="entry name" value="ParB/Sulfiredoxin_sf"/>
</dbReference>
<gene>
    <name evidence="3" type="ORF">pVAPB_0410</name>
</gene>